<dbReference type="AlphaFoldDB" id="A0AAP0F740"/>
<feature type="region of interest" description="Disordered" evidence="1">
    <location>
        <begin position="1"/>
        <end position="49"/>
    </location>
</feature>
<feature type="compositionally biased region" description="Polar residues" evidence="1">
    <location>
        <begin position="1"/>
        <end position="29"/>
    </location>
</feature>
<dbReference type="PANTHER" id="PTHR39708">
    <property type="entry name" value="OS07G0483400 PROTEIN"/>
    <property type="match status" value="1"/>
</dbReference>
<evidence type="ECO:0000313" key="3">
    <source>
        <dbReference type="EMBL" id="KAK9103637.1"/>
    </source>
</evidence>
<dbReference type="Proteomes" id="UP001417504">
    <property type="component" value="Unassembled WGS sequence"/>
</dbReference>
<protein>
    <recommendedName>
        <fullName evidence="2">BLOC-1-related complex subunit 6 C-terminal helix domain-containing protein</fullName>
    </recommendedName>
</protein>
<gene>
    <name evidence="3" type="ORF">Sjap_020891</name>
</gene>
<dbReference type="PANTHER" id="PTHR39708:SF2">
    <property type="entry name" value="BLOC-1-RELATED COMPLEX SUBUNIT 6 C-TERMINAL HELIX DOMAIN-CONTAINING PROTEIN"/>
    <property type="match status" value="1"/>
</dbReference>
<sequence>MEDDNSSIPHSTNAETQTPQHDEQQSSMPSPDPPHVPVEESPDSKPSLDQDGILRAMEVVERDSLAIAESYASLFSSLRFALSEVTSSSVDHMHCFSDATGRVQESALDAASKGNRFINSCLRLNQEMKGIETLAMHLKILKQNVDTLDSAVNKLVRLPNPSVTTQWSHQRMI</sequence>
<reference evidence="3 4" key="1">
    <citation type="submission" date="2024-01" db="EMBL/GenBank/DDBJ databases">
        <title>Genome assemblies of Stephania.</title>
        <authorList>
            <person name="Yang L."/>
        </authorList>
    </citation>
    <scope>NUCLEOTIDE SEQUENCE [LARGE SCALE GENOMIC DNA]</scope>
    <source>
        <strain evidence="3">QJT</strain>
        <tissue evidence="3">Leaf</tissue>
    </source>
</reference>
<evidence type="ECO:0000313" key="4">
    <source>
        <dbReference type="Proteomes" id="UP001417504"/>
    </source>
</evidence>
<proteinExistence type="predicted"/>
<dbReference type="Pfam" id="PF10157">
    <property type="entry name" value="BORCS6"/>
    <property type="match status" value="1"/>
</dbReference>
<keyword evidence="4" id="KW-1185">Reference proteome</keyword>
<evidence type="ECO:0000259" key="2">
    <source>
        <dbReference type="Pfam" id="PF10157"/>
    </source>
</evidence>
<comment type="caution">
    <text evidence="3">The sequence shown here is derived from an EMBL/GenBank/DDBJ whole genome shotgun (WGS) entry which is preliminary data.</text>
</comment>
<accession>A0AAP0F740</accession>
<name>A0AAP0F740_9MAGN</name>
<organism evidence="3 4">
    <name type="scientific">Stephania japonica</name>
    <dbReference type="NCBI Taxonomy" id="461633"/>
    <lineage>
        <taxon>Eukaryota</taxon>
        <taxon>Viridiplantae</taxon>
        <taxon>Streptophyta</taxon>
        <taxon>Embryophyta</taxon>
        <taxon>Tracheophyta</taxon>
        <taxon>Spermatophyta</taxon>
        <taxon>Magnoliopsida</taxon>
        <taxon>Ranunculales</taxon>
        <taxon>Menispermaceae</taxon>
        <taxon>Menispermoideae</taxon>
        <taxon>Cissampelideae</taxon>
        <taxon>Stephania</taxon>
    </lineage>
</organism>
<dbReference type="InterPro" id="IPR046465">
    <property type="entry name" value="BORCS6_C"/>
</dbReference>
<evidence type="ECO:0000256" key="1">
    <source>
        <dbReference type="SAM" id="MobiDB-lite"/>
    </source>
</evidence>
<feature type="domain" description="BLOC-1-related complex subunit 6 C-terminal helix" evidence="2">
    <location>
        <begin position="56"/>
        <end position="149"/>
    </location>
</feature>
<dbReference type="EMBL" id="JBBNAE010000008">
    <property type="protein sequence ID" value="KAK9103637.1"/>
    <property type="molecule type" value="Genomic_DNA"/>
</dbReference>